<dbReference type="PATRIC" id="fig|476272.21.peg.2633"/>
<reference evidence="2 3" key="1">
    <citation type="submission" date="2009-01" db="EMBL/GenBank/DDBJ databases">
        <authorList>
            <person name="Fulton L."/>
            <person name="Clifton S."/>
            <person name="Fulton B."/>
            <person name="Xu J."/>
            <person name="Minx P."/>
            <person name="Pepin K.H."/>
            <person name="Johnson M."/>
            <person name="Bhonagiri V."/>
            <person name="Nash W.E."/>
            <person name="Mardis E.R."/>
            <person name="Wilson R.K."/>
        </authorList>
    </citation>
    <scope>NUCLEOTIDE SEQUENCE [LARGE SCALE GENOMIC DNA]</scope>
    <source>
        <strain evidence="3">DSM 10507 / JCM 14656 / S5a33</strain>
    </source>
</reference>
<comment type="caution">
    <text evidence="2">The sequence shown here is derived from an EMBL/GenBank/DDBJ whole genome shotgun (WGS) entry which is preliminary data.</text>
</comment>
<dbReference type="HOGENOM" id="CLU_058772_0_0_9"/>
<dbReference type="InterPro" id="IPR058712">
    <property type="entry name" value="SRA_ScoMcrA"/>
</dbReference>
<dbReference type="GO" id="GO:0008270">
    <property type="term" value="F:zinc ion binding"/>
    <property type="evidence" value="ECO:0007669"/>
    <property type="project" value="InterPro"/>
</dbReference>
<evidence type="ECO:0000259" key="1">
    <source>
        <dbReference type="SMART" id="SM00507"/>
    </source>
</evidence>
<evidence type="ECO:0000313" key="2">
    <source>
        <dbReference type="EMBL" id="EEG49782.1"/>
    </source>
</evidence>
<dbReference type="GeneID" id="86820538"/>
<dbReference type="SMART" id="SM00507">
    <property type="entry name" value="HNHc"/>
    <property type="match status" value="1"/>
</dbReference>
<dbReference type="InterPro" id="IPR002711">
    <property type="entry name" value="HNH"/>
</dbReference>
<dbReference type="AlphaFoldDB" id="C0CKB6"/>
<dbReference type="GO" id="GO:0003676">
    <property type="term" value="F:nucleic acid binding"/>
    <property type="evidence" value="ECO:0007669"/>
    <property type="project" value="InterPro"/>
</dbReference>
<dbReference type="Gene3D" id="1.10.30.50">
    <property type="match status" value="1"/>
</dbReference>
<dbReference type="EMBL" id="ACBZ01000063">
    <property type="protein sequence ID" value="EEG49782.1"/>
    <property type="molecule type" value="Genomic_DNA"/>
</dbReference>
<dbReference type="eggNOG" id="COG1403">
    <property type="taxonomic scope" value="Bacteria"/>
</dbReference>
<accession>C0CKB6</accession>
<dbReference type="GO" id="GO:0004519">
    <property type="term" value="F:endonuclease activity"/>
    <property type="evidence" value="ECO:0007669"/>
    <property type="project" value="InterPro"/>
</dbReference>
<proteinExistence type="predicted"/>
<protein>
    <recommendedName>
        <fullName evidence="1">HNH nuclease domain-containing protein</fullName>
    </recommendedName>
</protein>
<dbReference type="Pfam" id="PF01844">
    <property type="entry name" value="HNH"/>
    <property type="match status" value="1"/>
</dbReference>
<dbReference type="InterPro" id="IPR003615">
    <property type="entry name" value="HNH_nuc"/>
</dbReference>
<dbReference type="RefSeq" id="WP_005947279.1">
    <property type="nucleotide sequence ID" value="NZ_CP136423.1"/>
</dbReference>
<name>C0CKB6_BLAHS</name>
<dbReference type="Pfam" id="PF26348">
    <property type="entry name" value="SRA_ScoMcrA"/>
    <property type="match status" value="1"/>
</dbReference>
<feature type="domain" description="HNH nuclease" evidence="1">
    <location>
        <begin position="180"/>
        <end position="239"/>
    </location>
</feature>
<reference evidence="2 3" key="2">
    <citation type="submission" date="2009-02" db="EMBL/GenBank/DDBJ databases">
        <title>Draft genome sequence of Blautia hydrogenotrophica DSM 10507 (Ruminococcus hydrogenotrophicus DSM 10507).</title>
        <authorList>
            <person name="Sudarsanam P."/>
            <person name="Ley R."/>
            <person name="Guruge J."/>
            <person name="Turnbaugh P.J."/>
            <person name="Mahowald M."/>
            <person name="Liep D."/>
            <person name="Gordon J."/>
        </authorList>
    </citation>
    <scope>NUCLEOTIDE SEQUENCE [LARGE SCALE GENOMIC DNA]</scope>
    <source>
        <strain evidence="3">DSM 10507 / JCM 14656 / S5a33</strain>
    </source>
</reference>
<evidence type="ECO:0000313" key="3">
    <source>
        <dbReference type="Proteomes" id="UP000003100"/>
    </source>
</evidence>
<dbReference type="CDD" id="cd00085">
    <property type="entry name" value="HNHc"/>
    <property type="match status" value="1"/>
</dbReference>
<keyword evidence="3" id="KW-1185">Reference proteome</keyword>
<gene>
    <name evidence="2" type="ORF">RUMHYD_01286</name>
</gene>
<organism evidence="2 3">
    <name type="scientific">Blautia hydrogenotrophica (strain DSM 10507 / JCM 14656 / S5a33)</name>
    <name type="common">Ruminococcus hydrogenotrophicus</name>
    <dbReference type="NCBI Taxonomy" id="476272"/>
    <lineage>
        <taxon>Bacteria</taxon>
        <taxon>Bacillati</taxon>
        <taxon>Bacillota</taxon>
        <taxon>Clostridia</taxon>
        <taxon>Lachnospirales</taxon>
        <taxon>Lachnospiraceae</taxon>
        <taxon>Blautia</taxon>
    </lineage>
</organism>
<dbReference type="Proteomes" id="UP000003100">
    <property type="component" value="Unassembled WGS sequence"/>
</dbReference>
<sequence length="270" mass="31395">MFEAGLRLGDTLTNDELRTLFKCGNMGGMRRSRQTGTLVIISDDTKSLYKDEWKNGILHYTGMGKLGDQSLEGNQNGTLYYSDSNGIEVHLFEVMERAVYTYRGIVQLADEPYQSLQADEEGQLRRVWIFPLKPVRELDEPEDRALSQLSSRELERRSKISRRERRPKTVETTVYYRDPYLKELIKRIAEGKCQFCGADAPFLDRNHEPYLEEHHIKRLADGGTDTIDNIVAICPNCHRRMHVLNREEDILKLRFIAEKNEEKLNRLLSL</sequence>